<evidence type="ECO:0000313" key="2">
    <source>
        <dbReference type="EnsemblMetazoa" id="GPAI017962-PA"/>
    </source>
</evidence>
<keyword evidence="1" id="KW-0732">Signal</keyword>
<sequence>MQRIVFALILQSVINSLAINENLNKASPTLLGCISCHNITNVFFMLPPHNTTTLTTAKTIAQQRKKCLCSACQHYYNHHQLYHSPVHINIQKFCFYHSNHRNNHHRRHTHCGTLASIKERTSLHILNAMLRSQVLIIELNINTYALRDELLAYIAKQLLSIT</sequence>
<protein>
    <submittedName>
        <fullName evidence="2">Uncharacterized protein</fullName>
    </submittedName>
</protein>
<feature type="signal peptide" evidence="1">
    <location>
        <begin position="1"/>
        <end position="18"/>
    </location>
</feature>
<dbReference type="EnsemblMetazoa" id="GPAI017962-RA">
    <property type="protein sequence ID" value="GPAI017962-PA"/>
    <property type="gene ID" value="GPAI017962"/>
</dbReference>
<reference evidence="3" key="1">
    <citation type="submission" date="2014-03" db="EMBL/GenBank/DDBJ databases">
        <authorList>
            <person name="Aksoy S."/>
            <person name="Warren W."/>
            <person name="Wilson R.K."/>
        </authorList>
    </citation>
    <scope>NUCLEOTIDE SEQUENCE [LARGE SCALE GENOMIC DNA]</scope>
    <source>
        <strain evidence="3">IAEA</strain>
    </source>
</reference>
<dbReference type="Proteomes" id="UP000092445">
    <property type="component" value="Unassembled WGS sequence"/>
</dbReference>
<proteinExistence type="predicted"/>
<organism evidence="2 3">
    <name type="scientific">Glossina pallidipes</name>
    <name type="common">Tsetse fly</name>
    <dbReference type="NCBI Taxonomy" id="7398"/>
    <lineage>
        <taxon>Eukaryota</taxon>
        <taxon>Metazoa</taxon>
        <taxon>Ecdysozoa</taxon>
        <taxon>Arthropoda</taxon>
        <taxon>Hexapoda</taxon>
        <taxon>Insecta</taxon>
        <taxon>Pterygota</taxon>
        <taxon>Neoptera</taxon>
        <taxon>Endopterygota</taxon>
        <taxon>Diptera</taxon>
        <taxon>Brachycera</taxon>
        <taxon>Muscomorpha</taxon>
        <taxon>Hippoboscoidea</taxon>
        <taxon>Glossinidae</taxon>
        <taxon>Glossina</taxon>
    </lineage>
</organism>
<name>A0A1A9ZL03_GLOPL</name>
<reference evidence="2" key="2">
    <citation type="submission" date="2020-05" db="UniProtKB">
        <authorList>
            <consortium name="EnsemblMetazoa"/>
        </authorList>
    </citation>
    <scope>IDENTIFICATION</scope>
    <source>
        <strain evidence="2">IAEA</strain>
    </source>
</reference>
<evidence type="ECO:0000256" key="1">
    <source>
        <dbReference type="SAM" id="SignalP"/>
    </source>
</evidence>
<feature type="chain" id="PRO_5008403019" evidence="1">
    <location>
        <begin position="19"/>
        <end position="162"/>
    </location>
</feature>
<dbReference type="VEuPathDB" id="VectorBase:GPAI017962"/>
<accession>A0A1A9ZL03</accession>
<dbReference type="AlphaFoldDB" id="A0A1A9ZL03"/>
<keyword evidence="3" id="KW-1185">Reference proteome</keyword>
<evidence type="ECO:0000313" key="3">
    <source>
        <dbReference type="Proteomes" id="UP000092445"/>
    </source>
</evidence>